<dbReference type="Pfam" id="PF07980">
    <property type="entry name" value="SusD_RagB"/>
    <property type="match status" value="1"/>
</dbReference>
<comment type="subcellular location">
    <subcellularLocation>
        <location evidence="1">Cell outer membrane</location>
    </subcellularLocation>
</comment>
<feature type="domain" description="SusD-like N-terminal" evidence="7">
    <location>
        <begin position="78"/>
        <end position="232"/>
    </location>
</feature>
<evidence type="ECO:0000313" key="8">
    <source>
        <dbReference type="EMBL" id="MBB3187963.1"/>
    </source>
</evidence>
<dbReference type="AlphaFoldDB" id="A0A7W5DTI0"/>
<dbReference type="CDD" id="cd08977">
    <property type="entry name" value="SusD"/>
    <property type="match status" value="1"/>
</dbReference>
<dbReference type="InterPro" id="IPR012944">
    <property type="entry name" value="SusD_RagB_dom"/>
</dbReference>
<dbReference type="InterPro" id="IPR011990">
    <property type="entry name" value="TPR-like_helical_dom_sf"/>
</dbReference>
<evidence type="ECO:0000313" key="9">
    <source>
        <dbReference type="Proteomes" id="UP000544222"/>
    </source>
</evidence>
<protein>
    <recommendedName>
        <fullName evidence="10">RagB/SusD family nutrient uptake outer membrane protein</fullName>
    </recommendedName>
</protein>
<name>A0A7W5DTI0_9PORP</name>
<dbReference type="PROSITE" id="PS51257">
    <property type="entry name" value="PROKAR_LIPOPROTEIN"/>
    <property type="match status" value="1"/>
</dbReference>
<evidence type="ECO:0000256" key="1">
    <source>
        <dbReference type="ARBA" id="ARBA00004442"/>
    </source>
</evidence>
<gene>
    <name evidence="8" type="ORF">FHX64_002161</name>
</gene>
<keyword evidence="4" id="KW-0472">Membrane</keyword>
<dbReference type="Pfam" id="PF14322">
    <property type="entry name" value="SusD-like_3"/>
    <property type="match status" value="1"/>
</dbReference>
<dbReference type="EMBL" id="JACHYB010000002">
    <property type="protein sequence ID" value="MBB3187963.1"/>
    <property type="molecule type" value="Genomic_DNA"/>
</dbReference>
<dbReference type="Gene3D" id="1.25.40.390">
    <property type="match status" value="1"/>
</dbReference>
<dbReference type="Proteomes" id="UP000544222">
    <property type="component" value="Unassembled WGS sequence"/>
</dbReference>
<accession>A0A7W5DTI0</accession>
<dbReference type="GO" id="GO:0009279">
    <property type="term" value="C:cell outer membrane"/>
    <property type="evidence" value="ECO:0007669"/>
    <property type="project" value="UniProtKB-SubCell"/>
</dbReference>
<keyword evidence="5" id="KW-0998">Cell outer membrane</keyword>
<evidence type="ECO:0000259" key="6">
    <source>
        <dbReference type="Pfam" id="PF07980"/>
    </source>
</evidence>
<evidence type="ECO:0008006" key="10">
    <source>
        <dbReference type="Google" id="ProtNLM"/>
    </source>
</evidence>
<proteinExistence type="inferred from homology"/>
<evidence type="ECO:0000256" key="5">
    <source>
        <dbReference type="ARBA" id="ARBA00023237"/>
    </source>
</evidence>
<sequence>MKKIIISLLGIALIALTGCTNFLTTESLSTYTPDVVFSTPTYTKDAVMGIYDLLCTDYTYSSRLPLSYSTNSDIEFVGADEGSYNQNNNRGTSNYFASPDNSDITKVWQTLYQIIERSNQCIANIPSSPATKDPSTKAQMMGYYGEALTLRAIAYFELVRTFGDVPFTTKPASPDGSNFLLPATDRDTIYDHIIADLQEAEQYVPWVGTGEYTSAERITKGFIKGMVARICLFRGGYSLRNKPGYPMERGSNWQKYYQIADDECKSIIENGTHQLNPSYINIWKNLNQLVVDNTYHETMFEVALGLEHTGEMGYSIGVRFYTNPEYGYGNNANVVNTSAYYFYMFDPKDLRRDVTVALATFSNSSGATQEFLQTNPISYNIAKWDQRWMSSAFLAGNLNAQGKVGYGINWVMMRYSDILLMYAEVENELNNGPTPAAIDALKQVRRRAFNSVDWPQEVDAYVDKLTDHDSFFNAIVKERALEFGGEAIRKWDLIRWNLLSTKIQEQRDAIAAMFSRTAPYDTLPQTIFYKYLPDNQTIDRSSMNFYQDLGSTPPDPSYSSAAWLSGLSASNQALYLLRINLFSSGLNSEAGVQNRYLYPIPTTVISSSNGLLKNSYGY</sequence>
<keyword evidence="3" id="KW-0732">Signal</keyword>
<evidence type="ECO:0000256" key="3">
    <source>
        <dbReference type="ARBA" id="ARBA00022729"/>
    </source>
</evidence>
<dbReference type="SUPFAM" id="SSF48452">
    <property type="entry name" value="TPR-like"/>
    <property type="match status" value="1"/>
</dbReference>
<dbReference type="RefSeq" id="WP_183413763.1">
    <property type="nucleotide sequence ID" value="NZ_JACHYB010000002.1"/>
</dbReference>
<evidence type="ECO:0000256" key="2">
    <source>
        <dbReference type="ARBA" id="ARBA00006275"/>
    </source>
</evidence>
<comment type="similarity">
    <text evidence="2">Belongs to the SusD family.</text>
</comment>
<feature type="domain" description="RagB/SusD" evidence="6">
    <location>
        <begin position="340"/>
        <end position="618"/>
    </location>
</feature>
<organism evidence="8 9">
    <name type="scientific">Microbacter margulisiae</name>
    <dbReference type="NCBI Taxonomy" id="1350067"/>
    <lineage>
        <taxon>Bacteria</taxon>
        <taxon>Pseudomonadati</taxon>
        <taxon>Bacteroidota</taxon>
        <taxon>Bacteroidia</taxon>
        <taxon>Bacteroidales</taxon>
        <taxon>Porphyromonadaceae</taxon>
        <taxon>Microbacter</taxon>
    </lineage>
</organism>
<comment type="caution">
    <text evidence="8">The sequence shown here is derived from an EMBL/GenBank/DDBJ whole genome shotgun (WGS) entry which is preliminary data.</text>
</comment>
<reference evidence="8 9" key="1">
    <citation type="submission" date="2020-08" db="EMBL/GenBank/DDBJ databases">
        <title>Genomic Encyclopedia of Type Strains, Phase IV (KMG-IV): sequencing the most valuable type-strain genomes for metagenomic binning, comparative biology and taxonomic classification.</title>
        <authorList>
            <person name="Goeker M."/>
        </authorList>
    </citation>
    <scope>NUCLEOTIDE SEQUENCE [LARGE SCALE GENOMIC DNA]</scope>
    <source>
        <strain evidence="8 9">DSM 27471</strain>
    </source>
</reference>
<evidence type="ECO:0000259" key="7">
    <source>
        <dbReference type="Pfam" id="PF14322"/>
    </source>
</evidence>
<dbReference type="InterPro" id="IPR033985">
    <property type="entry name" value="SusD-like_N"/>
</dbReference>
<evidence type="ECO:0000256" key="4">
    <source>
        <dbReference type="ARBA" id="ARBA00023136"/>
    </source>
</evidence>
<keyword evidence="9" id="KW-1185">Reference proteome</keyword>